<evidence type="ECO:0000313" key="8">
    <source>
        <dbReference type="Proteomes" id="UP000606889"/>
    </source>
</evidence>
<dbReference type="CDD" id="cd01536">
    <property type="entry name" value="PBP1_ABC_sugar_binding-like"/>
    <property type="match status" value="1"/>
</dbReference>
<protein>
    <submittedName>
        <fullName evidence="7">Sugar ABC transporter substrate-binding protein</fullName>
    </submittedName>
</protein>
<accession>A0ABR7ECI9</accession>
<reference evidence="7 8" key="1">
    <citation type="submission" date="2020-08" db="EMBL/GenBank/DDBJ databases">
        <title>Genome public.</title>
        <authorList>
            <person name="Liu C."/>
            <person name="Sun Q."/>
        </authorList>
    </citation>
    <scope>NUCLEOTIDE SEQUENCE [LARGE SCALE GENOMIC DNA]</scope>
    <source>
        <strain evidence="7 8">NSJ-35</strain>
    </source>
</reference>
<dbReference type="RefSeq" id="WP_186857020.1">
    <property type="nucleotide sequence ID" value="NZ_JACOON010000002.1"/>
</dbReference>
<dbReference type="PANTHER" id="PTHR46847:SF1">
    <property type="entry name" value="D-ALLOSE-BINDING PERIPLASMIC PROTEIN-RELATED"/>
    <property type="match status" value="1"/>
</dbReference>
<dbReference type="InterPro" id="IPR028082">
    <property type="entry name" value="Peripla_BP_I"/>
</dbReference>
<feature type="signal peptide" evidence="5">
    <location>
        <begin position="1"/>
        <end position="24"/>
    </location>
</feature>
<feature type="region of interest" description="Disordered" evidence="4">
    <location>
        <begin position="26"/>
        <end position="58"/>
    </location>
</feature>
<evidence type="ECO:0000313" key="7">
    <source>
        <dbReference type="EMBL" id="MBC5647492.1"/>
    </source>
</evidence>
<evidence type="ECO:0000259" key="6">
    <source>
        <dbReference type="Pfam" id="PF13407"/>
    </source>
</evidence>
<gene>
    <name evidence="7" type="ORF">H8S18_04015</name>
</gene>
<comment type="caution">
    <text evidence="7">The sequence shown here is derived from an EMBL/GenBank/DDBJ whole genome shotgun (WGS) entry which is preliminary data.</text>
</comment>
<evidence type="ECO:0000256" key="1">
    <source>
        <dbReference type="ARBA" id="ARBA00004196"/>
    </source>
</evidence>
<evidence type="ECO:0000256" key="2">
    <source>
        <dbReference type="ARBA" id="ARBA00007639"/>
    </source>
</evidence>
<dbReference type="Pfam" id="PF13407">
    <property type="entry name" value="Peripla_BP_4"/>
    <property type="match status" value="1"/>
</dbReference>
<comment type="similarity">
    <text evidence="2">Belongs to the bacterial solute-binding protein 2 family.</text>
</comment>
<feature type="chain" id="PRO_5046814561" evidence="5">
    <location>
        <begin position="25"/>
        <end position="422"/>
    </location>
</feature>
<dbReference type="InterPro" id="IPR025997">
    <property type="entry name" value="SBP_2_dom"/>
</dbReference>
<dbReference type="SUPFAM" id="SSF53822">
    <property type="entry name" value="Periplasmic binding protein-like I"/>
    <property type="match status" value="1"/>
</dbReference>
<proteinExistence type="inferred from homology"/>
<evidence type="ECO:0000256" key="3">
    <source>
        <dbReference type="ARBA" id="ARBA00022729"/>
    </source>
</evidence>
<organism evidence="7 8">
    <name type="scientific">Christensenella tenuis</name>
    <dbReference type="NCBI Taxonomy" id="2763033"/>
    <lineage>
        <taxon>Bacteria</taxon>
        <taxon>Bacillati</taxon>
        <taxon>Bacillota</taxon>
        <taxon>Clostridia</taxon>
        <taxon>Christensenellales</taxon>
        <taxon>Christensenellaceae</taxon>
        <taxon>Christensenella</taxon>
    </lineage>
</organism>
<evidence type="ECO:0000256" key="4">
    <source>
        <dbReference type="SAM" id="MobiDB-lite"/>
    </source>
</evidence>
<dbReference type="PANTHER" id="PTHR46847">
    <property type="entry name" value="D-ALLOSE-BINDING PERIPLASMIC PROTEIN-RELATED"/>
    <property type="match status" value="1"/>
</dbReference>
<feature type="domain" description="Periplasmic binding protein" evidence="6">
    <location>
        <begin position="141"/>
        <end position="396"/>
    </location>
</feature>
<dbReference type="PROSITE" id="PS51257">
    <property type="entry name" value="PROKAR_LIPOPROTEIN"/>
    <property type="match status" value="1"/>
</dbReference>
<dbReference type="EMBL" id="JACOON010000002">
    <property type="protein sequence ID" value="MBC5647492.1"/>
    <property type="molecule type" value="Genomic_DNA"/>
</dbReference>
<keyword evidence="8" id="KW-1185">Reference proteome</keyword>
<feature type="compositionally biased region" description="Low complexity" evidence="4">
    <location>
        <begin position="26"/>
        <end position="53"/>
    </location>
</feature>
<evidence type="ECO:0000256" key="5">
    <source>
        <dbReference type="SAM" id="SignalP"/>
    </source>
</evidence>
<name>A0ABR7ECI9_9FIRM</name>
<dbReference type="Gene3D" id="3.40.50.2300">
    <property type="match status" value="2"/>
</dbReference>
<sequence length="422" mass="45194">MKKFVAIMVAVLMAAALFTACAPATEPSASTEASSEASAEASAEASTEASEPAVDGGDNLAESIEMWNTAVKEEMSTDNQLLMPDPIEKAFPERPDDPAALAEDESGHYYDQEYVGWDAGQKSDQLPQSPGDGAKGKHIIVIVHGDHAWTNANMKGWEQACEALGMTCEILSPNWDQALQDQLIDQAINAKPDAIALIPLSAENATQQFRKITQAGIPAFGYNTLTTSDAMPYMIAWTGPDDWAQMRDLADTLGEAMGGEGGVAYITHNVGTSPYYARTYGPITELKEKYPNIKTLDIQSPGFEAADVKQVVADWITRFGDDLNAIFLADDSAQATGAVDAVKESGRTDIKIVAAGNSKTGQDLVKSGDLLSINYQSAEGDAGLAARTIAQWFNGEEVLPVGYLTTAMITADNVDDFYPTQW</sequence>
<dbReference type="Proteomes" id="UP000606889">
    <property type="component" value="Unassembled WGS sequence"/>
</dbReference>
<keyword evidence="3 5" id="KW-0732">Signal</keyword>
<comment type="subcellular location">
    <subcellularLocation>
        <location evidence="1">Cell envelope</location>
    </subcellularLocation>
</comment>